<organism evidence="2 3">
    <name type="scientific">Mycena metata</name>
    <dbReference type="NCBI Taxonomy" id="1033252"/>
    <lineage>
        <taxon>Eukaryota</taxon>
        <taxon>Fungi</taxon>
        <taxon>Dikarya</taxon>
        <taxon>Basidiomycota</taxon>
        <taxon>Agaricomycotina</taxon>
        <taxon>Agaricomycetes</taxon>
        <taxon>Agaricomycetidae</taxon>
        <taxon>Agaricales</taxon>
        <taxon>Marasmiineae</taxon>
        <taxon>Mycenaceae</taxon>
        <taxon>Mycena</taxon>
    </lineage>
</organism>
<feature type="transmembrane region" description="Helical" evidence="1">
    <location>
        <begin position="180"/>
        <end position="201"/>
    </location>
</feature>
<protein>
    <submittedName>
        <fullName evidence="2">Uncharacterized protein</fullName>
    </submittedName>
</protein>
<feature type="transmembrane region" description="Helical" evidence="1">
    <location>
        <begin position="136"/>
        <end position="159"/>
    </location>
</feature>
<keyword evidence="3" id="KW-1185">Reference proteome</keyword>
<evidence type="ECO:0000313" key="3">
    <source>
        <dbReference type="Proteomes" id="UP001215598"/>
    </source>
</evidence>
<keyword evidence="1" id="KW-0472">Membrane</keyword>
<dbReference type="AlphaFoldDB" id="A0AAD7HK68"/>
<proteinExistence type="predicted"/>
<sequence>MNDASRILAVSIATVILESLLYGIFFVCFFANLYIRVSKHANPIQFRTRAWWNPVVLSTMAIFLTYSGHWILTVVRFSQALLSGSLNTEAALLYYGPESSQRTQVVRSALAELTVLIGDAVIIHRLWLIWNRNLSIVVLPMISWVGVLVCGVAVAYLFSQSHAGHNLFSTRAGGWVTANWALPMTRVINVYCTALITWQIWSTSRVVKDLGDGVLMPVLAILIESAAIWTAWAVFFGIAYQRDSLSLFIAKDLTPSIVALTNMCIHLRVGFGWSRTSVQGTTSRSGVMTSDANMFRGTMEMTNSHILRSVSRSTSPPSSNK</sequence>
<feature type="transmembrane region" description="Helical" evidence="1">
    <location>
        <begin position="7"/>
        <end position="35"/>
    </location>
</feature>
<dbReference type="Proteomes" id="UP001215598">
    <property type="component" value="Unassembled WGS sequence"/>
</dbReference>
<evidence type="ECO:0000256" key="1">
    <source>
        <dbReference type="SAM" id="Phobius"/>
    </source>
</evidence>
<gene>
    <name evidence="2" type="ORF">B0H16DRAFT_1385806</name>
</gene>
<evidence type="ECO:0000313" key="2">
    <source>
        <dbReference type="EMBL" id="KAJ7722495.1"/>
    </source>
</evidence>
<keyword evidence="1" id="KW-0812">Transmembrane</keyword>
<feature type="transmembrane region" description="Helical" evidence="1">
    <location>
        <begin position="213"/>
        <end position="240"/>
    </location>
</feature>
<dbReference type="EMBL" id="JARKIB010000219">
    <property type="protein sequence ID" value="KAJ7722495.1"/>
    <property type="molecule type" value="Genomic_DNA"/>
</dbReference>
<accession>A0AAD7HK68</accession>
<name>A0AAD7HK68_9AGAR</name>
<keyword evidence="1" id="KW-1133">Transmembrane helix</keyword>
<feature type="transmembrane region" description="Helical" evidence="1">
    <location>
        <begin position="55"/>
        <end position="75"/>
    </location>
</feature>
<comment type="caution">
    <text evidence="2">The sequence shown here is derived from an EMBL/GenBank/DDBJ whole genome shotgun (WGS) entry which is preliminary data.</text>
</comment>
<reference evidence="2" key="1">
    <citation type="submission" date="2023-03" db="EMBL/GenBank/DDBJ databases">
        <title>Massive genome expansion in bonnet fungi (Mycena s.s.) driven by repeated elements and novel gene families across ecological guilds.</title>
        <authorList>
            <consortium name="Lawrence Berkeley National Laboratory"/>
            <person name="Harder C.B."/>
            <person name="Miyauchi S."/>
            <person name="Viragh M."/>
            <person name="Kuo A."/>
            <person name="Thoen E."/>
            <person name="Andreopoulos B."/>
            <person name="Lu D."/>
            <person name="Skrede I."/>
            <person name="Drula E."/>
            <person name="Henrissat B."/>
            <person name="Morin E."/>
            <person name="Kohler A."/>
            <person name="Barry K."/>
            <person name="LaButti K."/>
            <person name="Morin E."/>
            <person name="Salamov A."/>
            <person name="Lipzen A."/>
            <person name="Mereny Z."/>
            <person name="Hegedus B."/>
            <person name="Baldrian P."/>
            <person name="Stursova M."/>
            <person name="Weitz H."/>
            <person name="Taylor A."/>
            <person name="Grigoriev I.V."/>
            <person name="Nagy L.G."/>
            <person name="Martin F."/>
            <person name="Kauserud H."/>
        </authorList>
    </citation>
    <scope>NUCLEOTIDE SEQUENCE</scope>
    <source>
        <strain evidence="2">CBHHK182m</strain>
    </source>
</reference>